<dbReference type="EC" id="2.4.2.4" evidence="4"/>
<keyword evidence="2 4" id="KW-0808">Transferase</keyword>
<dbReference type="EMBL" id="MN990729">
    <property type="protein sequence ID" value="QJR98148.1"/>
    <property type="molecule type" value="Genomic_DNA"/>
</dbReference>
<dbReference type="Gene3D" id="3.90.1170.30">
    <property type="entry name" value="Pyrimidine nucleoside phosphorylase-like, C-terminal domain"/>
    <property type="match status" value="1"/>
</dbReference>
<dbReference type="InterPro" id="IPR036320">
    <property type="entry name" value="Glycosyl_Trfase_fam3_N_dom_sf"/>
</dbReference>
<accession>A0A6M4NMN5</accession>
<dbReference type="Pfam" id="PF07831">
    <property type="entry name" value="PYNP_C"/>
    <property type="match status" value="1"/>
</dbReference>
<dbReference type="GO" id="GO:0006213">
    <property type="term" value="P:pyrimidine nucleoside metabolic process"/>
    <property type="evidence" value="ECO:0007669"/>
    <property type="project" value="InterPro"/>
</dbReference>
<proteinExistence type="predicted"/>
<reference evidence="4" key="1">
    <citation type="submission" date="2020-01" db="EMBL/GenBank/DDBJ databases">
        <title>Gastrointestinal microbiota of LL stock colony Peromyscus leucopus.</title>
        <authorList>
            <person name="Milovic A."/>
            <person name="Bassam K."/>
            <person name="Keay E."/>
            <person name="Barbour A.G."/>
        </authorList>
    </citation>
    <scope>NUCLEOTIDE SEQUENCE</scope>
    <source>
        <strain evidence="4">LL90</strain>
    </source>
</reference>
<evidence type="ECO:0000259" key="3">
    <source>
        <dbReference type="SMART" id="SM00941"/>
    </source>
</evidence>
<dbReference type="SUPFAM" id="SSF52418">
    <property type="entry name" value="Nucleoside phosphorylase/phosphoribosyltransferase catalytic domain"/>
    <property type="match status" value="1"/>
</dbReference>
<dbReference type="InterPro" id="IPR013102">
    <property type="entry name" value="PYNP_C"/>
</dbReference>
<dbReference type="PANTHER" id="PTHR10515:SF0">
    <property type="entry name" value="THYMIDINE PHOSPHORYLASE"/>
    <property type="match status" value="1"/>
</dbReference>
<feature type="domain" description="Pyrimidine nucleoside phosphorylase C-terminal" evidence="3">
    <location>
        <begin position="424"/>
        <end position="490"/>
    </location>
</feature>
<dbReference type="NCBIfam" id="NF003338">
    <property type="entry name" value="PRK04350.1"/>
    <property type="match status" value="1"/>
</dbReference>
<gene>
    <name evidence="4" type="ORF">PlAlph_1520</name>
</gene>
<dbReference type="GO" id="GO:0009032">
    <property type="term" value="F:thymidine phosphorylase activity"/>
    <property type="evidence" value="ECO:0007669"/>
    <property type="project" value="UniProtKB-EC"/>
</dbReference>
<organism evidence="4">
    <name type="scientific">uncultured Alphaproteobacteria bacterium</name>
    <dbReference type="NCBI Taxonomy" id="91750"/>
    <lineage>
        <taxon>Bacteria</taxon>
        <taxon>Pseudomonadati</taxon>
        <taxon>Pseudomonadota</taxon>
        <taxon>Alphaproteobacteria</taxon>
        <taxon>environmental samples</taxon>
    </lineage>
</organism>
<dbReference type="PANTHER" id="PTHR10515">
    <property type="entry name" value="THYMIDINE PHOSPHORYLASE"/>
    <property type="match status" value="1"/>
</dbReference>
<sequence length="494" mass="53618">MLVLKHVPVRSFNENIAYIHKDCSIYKIDNIKSLTRIEVHGGKQPVFAFLQIVDNNKIVRPDELGLNSEAFAQTGLPEGAKITLTLTPPAQSLSAVKRKIAGNILSAKDYTAIIDDISAHRYSNMDIASFLVAMGSFITPSEVLDLTEALRGDKSLDWGSEEIVADYHCMDDIPGNKVDLIITAIVASYGLPMPKILARSQSAGTGVIDTMNVLANVKPEIRNFKKQVQEKRGAIVSIDNIEICEADRIISGVEQQNGLSTLERSVASMLANKLAAGITHLLIDIPVGARAKIKTSQEAMHLRKLIEYVGDMLGLHIDVTITDGSEPIGSGIGAALEARDVMKVLRNKEDAPDDLKEKALFMAGRILEFDPKLRGGQGYLVAKELLKSGKAFDTFEQIIKSQGKKEPAQLGHLTRDIAADKDGKISRINTALINRIAVLAGAGQYDGAGIDIFRKSGDSVAAGDILYRIYSCNQNDFAFVSSVIESGKNGFDIE</sequence>
<evidence type="ECO:0000256" key="2">
    <source>
        <dbReference type="ARBA" id="ARBA00022679"/>
    </source>
</evidence>
<dbReference type="InterPro" id="IPR036566">
    <property type="entry name" value="PYNP-like_C_sf"/>
</dbReference>
<dbReference type="GO" id="GO:0004645">
    <property type="term" value="F:1,4-alpha-oligoglucan phosphorylase activity"/>
    <property type="evidence" value="ECO:0007669"/>
    <property type="project" value="InterPro"/>
</dbReference>
<dbReference type="Gene3D" id="3.40.1030.10">
    <property type="entry name" value="Nucleoside phosphorylase/phosphoribosyltransferase catalytic domain"/>
    <property type="match status" value="1"/>
</dbReference>
<protein>
    <submittedName>
        <fullName evidence="4">Putative thymidine phosphorylase</fullName>
        <ecNumber evidence="4">2.4.2.4</ecNumber>
    </submittedName>
</protein>
<dbReference type="AlphaFoldDB" id="A0A6M4NMN5"/>
<dbReference type="Gene3D" id="1.20.970.10">
    <property type="entry name" value="Transferase, Pyrimidine Nucleoside Phosphorylase, Chain C"/>
    <property type="match status" value="1"/>
</dbReference>
<keyword evidence="1 4" id="KW-0328">Glycosyltransferase</keyword>
<dbReference type="SUPFAM" id="SSF54680">
    <property type="entry name" value="Pyrimidine nucleoside phosphorylase C-terminal domain"/>
    <property type="match status" value="1"/>
</dbReference>
<evidence type="ECO:0000313" key="4">
    <source>
        <dbReference type="EMBL" id="QJR98148.1"/>
    </source>
</evidence>
<dbReference type="SUPFAM" id="SSF47648">
    <property type="entry name" value="Nucleoside phosphorylase/phosphoribosyltransferase N-terminal domain"/>
    <property type="match status" value="1"/>
</dbReference>
<dbReference type="InterPro" id="IPR000053">
    <property type="entry name" value="Thymidine/pyrmidine_PPase"/>
</dbReference>
<evidence type="ECO:0000256" key="1">
    <source>
        <dbReference type="ARBA" id="ARBA00022676"/>
    </source>
</evidence>
<dbReference type="InterPro" id="IPR017459">
    <property type="entry name" value="Glycosyl_Trfase_fam3_N_dom"/>
</dbReference>
<dbReference type="GO" id="GO:0006206">
    <property type="term" value="P:pyrimidine nucleobase metabolic process"/>
    <property type="evidence" value="ECO:0007669"/>
    <property type="project" value="InterPro"/>
</dbReference>
<name>A0A6M4NMN5_9PROT</name>
<dbReference type="GO" id="GO:0005829">
    <property type="term" value="C:cytosol"/>
    <property type="evidence" value="ECO:0007669"/>
    <property type="project" value="TreeGrafter"/>
</dbReference>
<dbReference type="InterPro" id="IPR035902">
    <property type="entry name" value="Nuc_phospho_transferase"/>
</dbReference>
<dbReference type="SMART" id="SM00941">
    <property type="entry name" value="PYNP_C"/>
    <property type="match status" value="1"/>
</dbReference>
<dbReference type="Pfam" id="PF02885">
    <property type="entry name" value="Glycos_trans_3N"/>
    <property type="match status" value="1"/>
</dbReference>